<dbReference type="SUPFAM" id="SSF51445">
    <property type="entry name" value="(Trans)glycosidases"/>
    <property type="match status" value="1"/>
</dbReference>
<evidence type="ECO:0000256" key="4">
    <source>
        <dbReference type="SAM" id="SignalP"/>
    </source>
</evidence>
<dbReference type="Gene3D" id="2.60.40.10">
    <property type="entry name" value="Immunoglobulins"/>
    <property type="match status" value="1"/>
</dbReference>
<dbReference type="InterPro" id="IPR006104">
    <property type="entry name" value="Glyco_hydro_2_N"/>
</dbReference>
<gene>
    <name evidence="8" type="ORF">H8744_03995</name>
</gene>
<dbReference type="Gene3D" id="2.60.120.260">
    <property type="entry name" value="Galactose-binding domain-like"/>
    <property type="match status" value="1"/>
</dbReference>
<keyword evidence="3" id="KW-0326">Glycosidase</keyword>
<sequence>MNKLLTAALLLLLNVWSGFSENLPRPEYPRPQFERTDWINLNGTWTYQFDFGNSGKDRRLQSAEKFDQNITVPFCPESKLSGVGHTDFINQMWYQRNLSIPAGWEGKKILLHFGAVDYLSEIFIDGKFINRHFGGSSSYTVDLTRYVKPGQNHNLVVFVKDDQRSGMQTIGKQCNNFFSGGCSYTRVTGIWQTVWMEAVAPAGLKAVIARPDIDQKQLVILPEFYNESNGTLEVSLMDGQKVVANKTVKCGNGSTIVLPIKNVKLWTPETPNLYDIIYRVKDAKGNVIDEVKSYAGMRKVHTANGLFYLNNEPYFQRLVLDQGYYPDGIWTAPTDEALKQDIALGKAAGFNGARLHQKVFEERYYYWADKLGYITWGEAASWGVDVNNDLAARNFISEWSEVVVRDRNHPSLVTWTPFNETWGGGPDAYVRLITNIYHLTKAMDPTRPINDASGDNHVLTDIWSVHNYTQEKDKLMEQLTFTEGKEPYRNARDKDYLAVYEGQPYMVDEFGGIPWMDEKNRKNSWGYGGMPADAEAFYARLEGQIDALAASENVCGFCYTQLTDVEQEKNGVYYYNRQPKLDMKRIKAIFEKIPSRKH</sequence>
<reference evidence="8" key="1">
    <citation type="submission" date="2020-08" db="EMBL/GenBank/DDBJ databases">
        <title>Genome public.</title>
        <authorList>
            <person name="Liu C."/>
            <person name="Sun Q."/>
        </authorList>
    </citation>
    <scope>NUCLEOTIDE SEQUENCE</scope>
    <source>
        <strain evidence="8">N12</strain>
    </source>
</reference>
<dbReference type="InterPro" id="IPR017853">
    <property type="entry name" value="GH"/>
</dbReference>
<accession>A0A926F5K2</accession>
<feature type="signal peptide" evidence="4">
    <location>
        <begin position="1"/>
        <end position="20"/>
    </location>
</feature>
<evidence type="ECO:0000259" key="6">
    <source>
        <dbReference type="Pfam" id="PF02836"/>
    </source>
</evidence>
<evidence type="ECO:0000313" key="8">
    <source>
        <dbReference type="EMBL" id="MBC8592417.1"/>
    </source>
</evidence>
<dbReference type="SUPFAM" id="SSF49303">
    <property type="entry name" value="beta-Galactosidase/glucuronidase domain"/>
    <property type="match status" value="1"/>
</dbReference>
<evidence type="ECO:0000256" key="1">
    <source>
        <dbReference type="ARBA" id="ARBA00007401"/>
    </source>
</evidence>
<dbReference type="SUPFAM" id="SSF49785">
    <property type="entry name" value="Galactose-binding domain-like"/>
    <property type="match status" value="1"/>
</dbReference>
<dbReference type="PANTHER" id="PTHR42732:SF3">
    <property type="entry name" value="HYDROLASE"/>
    <property type="match status" value="1"/>
</dbReference>
<dbReference type="AlphaFoldDB" id="A0A926F5K2"/>
<comment type="similarity">
    <text evidence="1">Belongs to the glycosyl hydrolase 2 family.</text>
</comment>
<dbReference type="InterPro" id="IPR036156">
    <property type="entry name" value="Beta-gal/glucu_dom_sf"/>
</dbReference>
<dbReference type="Pfam" id="PF00703">
    <property type="entry name" value="Glyco_hydro_2"/>
    <property type="match status" value="1"/>
</dbReference>
<dbReference type="Gene3D" id="3.20.20.80">
    <property type="entry name" value="Glycosidases"/>
    <property type="match status" value="1"/>
</dbReference>
<dbReference type="GO" id="GO:0004553">
    <property type="term" value="F:hydrolase activity, hydrolyzing O-glycosyl compounds"/>
    <property type="evidence" value="ECO:0007669"/>
    <property type="project" value="InterPro"/>
</dbReference>
<dbReference type="PANTHER" id="PTHR42732">
    <property type="entry name" value="BETA-GALACTOSIDASE"/>
    <property type="match status" value="1"/>
</dbReference>
<dbReference type="InterPro" id="IPR013783">
    <property type="entry name" value="Ig-like_fold"/>
</dbReference>
<evidence type="ECO:0000256" key="2">
    <source>
        <dbReference type="ARBA" id="ARBA00022801"/>
    </source>
</evidence>
<keyword evidence="4" id="KW-0732">Signal</keyword>
<protein>
    <submittedName>
        <fullName evidence="8">Beta-glucuronidase</fullName>
    </submittedName>
</protein>
<evidence type="ECO:0000259" key="7">
    <source>
        <dbReference type="Pfam" id="PF02837"/>
    </source>
</evidence>
<dbReference type="Proteomes" id="UP000651085">
    <property type="component" value="Unassembled WGS sequence"/>
</dbReference>
<dbReference type="InterPro" id="IPR051913">
    <property type="entry name" value="GH2_Domain-Containing"/>
</dbReference>
<keyword evidence="9" id="KW-1185">Reference proteome</keyword>
<comment type="caution">
    <text evidence="8">The sequence shown here is derived from an EMBL/GenBank/DDBJ whole genome shotgun (WGS) entry which is preliminary data.</text>
</comment>
<evidence type="ECO:0000259" key="5">
    <source>
        <dbReference type="Pfam" id="PF00703"/>
    </source>
</evidence>
<proteinExistence type="inferred from homology"/>
<feature type="chain" id="PRO_5038337881" evidence="4">
    <location>
        <begin position="21"/>
        <end position="598"/>
    </location>
</feature>
<dbReference type="EMBL" id="JACRTF010000001">
    <property type="protein sequence ID" value="MBC8592417.1"/>
    <property type="molecule type" value="Genomic_DNA"/>
</dbReference>
<dbReference type="Pfam" id="PF02836">
    <property type="entry name" value="Glyco_hydro_2_C"/>
    <property type="match status" value="1"/>
</dbReference>
<dbReference type="InterPro" id="IPR008979">
    <property type="entry name" value="Galactose-bd-like_sf"/>
</dbReference>
<evidence type="ECO:0000313" key="9">
    <source>
        <dbReference type="Proteomes" id="UP000651085"/>
    </source>
</evidence>
<feature type="domain" description="Glycosyl hydrolases family 2 sugar binding" evidence="7">
    <location>
        <begin position="91"/>
        <end position="163"/>
    </location>
</feature>
<keyword evidence="2" id="KW-0378">Hydrolase</keyword>
<dbReference type="InterPro" id="IPR006103">
    <property type="entry name" value="Glyco_hydro_2_cat"/>
</dbReference>
<dbReference type="Pfam" id="PF02837">
    <property type="entry name" value="Glyco_hydro_2_N"/>
    <property type="match status" value="1"/>
</dbReference>
<dbReference type="GO" id="GO:0005975">
    <property type="term" value="P:carbohydrate metabolic process"/>
    <property type="evidence" value="ECO:0007669"/>
    <property type="project" value="InterPro"/>
</dbReference>
<feature type="domain" description="Glycoside hydrolase family 2 catalytic" evidence="6">
    <location>
        <begin position="336"/>
        <end position="496"/>
    </location>
</feature>
<name>A0A926F5K2_9BACT</name>
<dbReference type="RefSeq" id="WP_262433614.1">
    <property type="nucleotide sequence ID" value="NZ_JACRTF010000001.1"/>
</dbReference>
<feature type="domain" description="Glycoside hydrolase family 2 immunoglobulin-like beta-sandwich" evidence="5">
    <location>
        <begin position="224"/>
        <end position="298"/>
    </location>
</feature>
<dbReference type="InterPro" id="IPR006102">
    <property type="entry name" value="Ig-like_GH2"/>
</dbReference>
<evidence type="ECO:0000256" key="3">
    <source>
        <dbReference type="ARBA" id="ARBA00023295"/>
    </source>
</evidence>
<organism evidence="8 9">
    <name type="scientific">Jilunia laotingensis</name>
    <dbReference type="NCBI Taxonomy" id="2763675"/>
    <lineage>
        <taxon>Bacteria</taxon>
        <taxon>Pseudomonadati</taxon>
        <taxon>Bacteroidota</taxon>
        <taxon>Bacteroidia</taxon>
        <taxon>Bacteroidales</taxon>
        <taxon>Bacteroidaceae</taxon>
        <taxon>Jilunia</taxon>
    </lineage>
</organism>